<dbReference type="Proteomes" id="UP000542776">
    <property type="component" value="Unassembled WGS sequence"/>
</dbReference>
<evidence type="ECO:0000313" key="1">
    <source>
        <dbReference type="EMBL" id="MBB4000433.1"/>
    </source>
</evidence>
<evidence type="ECO:0000313" key="2">
    <source>
        <dbReference type="Proteomes" id="UP000542776"/>
    </source>
</evidence>
<dbReference type="AlphaFoldDB" id="A0A7W6H8M6"/>
<organism evidence="1 2">
    <name type="scientific">Aureimonas pseudogalii</name>
    <dbReference type="NCBI Taxonomy" id="1744844"/>
    <lineage>
        <taxon>Bacteria</taxon>
        <taxon>Pseudomonadati</taxon>
        <taxon>Pseudomonadota</taxon>
        <taxon>Alphaproteobacteria</taxon>
        <taxon>Hyphomicrobiales</taxon>
        <taxon>Aurantimonadaceae</taxon>
        <taxon>Aureimonas</taxon>
    </lineage>
</organism>
<dbReference type="Pfam" id="PF22011">
    <property type="entry name" value="DUF6931"/>
    <property type="match status" value="1"/>
</dbReference>
<dbReference type="EMBL" id="JACIEK010000020">
    <property type="protein sequence ID" value="MBB4000433.1"/>
    <property type="molecule type" value="Genomic_DNA"/>
</dbReference>
<dbReference type="RefSeq" id="WP_183202261.1">
    <property type="nucleotide sequence ID" value="NZ_JACIEK010000020.1"/>
</dbReference>
<sequence>MAVPIAPIQKIGAATAVEVCGRVALSVDAQAYLTPSLSPQGFLTLLNGSGLLTDAVRFLAFALPVREGVWWACMAGSAVPGATSIDPDPAYRAAQDWVYETTDERRFLCLQAAESVQSATPGAYAALAAFWSGGSMAPLGLPEVLPDPVLAPTGIAASILLAVAAGNPERAASFFQDVIDRGIDIGNGGDGRQPVVSQFPSSRAFN</sequence>
<keyword evidence="2" id="KW-1185">Reference proteome</keyword>
<proteinExistence type="predicted"/>
<name>A0A7W6H8M6_9HYPH</name>
<comment type="caution">
    <text evidence="1">The sequence shown here is derived from an EMBL/GenBank/DDBJ whole genome shotgun (WGS) entry which is preliminary data.</text>
</comment>
<protein>
    <submittedName>
        <fullName evidence="1">Uncharacterized protein</fullName>
    </submittedName>
</protein>
<reference evidence="1 2" key="1">
    <citation type="submission" date="2020-08" db="EMBL/GenBank/DDBJ databases">
        <title>Genomic Encyclopedia of Type Strains, Phase IV (KMG-IV): sequencing the most valuable type-strain genomes for metagenomic binning, comparative biology and taxonomic classification.</title>
        <authorList>
            <person name="Goeker M."/>
        </authorList>
    </citation>
    <scope>NUCLEOTIDE SEQUENCE [LARGE SCALE GENOMIC DNA]</scope>
    <source>
        <strain evidence="1 2">DSM 102238</strain>
    </source>
</reference>
<accession>A0A7W6H8M6</accession>
<gene>
    <name evidence="1" type="ORF">GGR04_004311</name>
</gene>
<dbReference type="InterPro" id="IPR053855">
    <property type="entry name" value="DUF6931"/>
</dbReference>